<dbReference type="InterPro" id="IPR051807">
    <property type="entry name" value="Sec-metab_biosynth-assoc"/>
</dbReference>
<gene>
    <name evidence="2" type="ORF">N7456_011925</name>
</gene>
<dbReference type="AlphaFoldDB" id="A0A9W9EUT7"/>
<dbReference type="PANTHER" id="PTHR33606:SF3">
    <property type="entry name" value="PROTEIN YCII"/>
    <property type="match status" value="1"/>
</dbReference>
<organism evidence="2 3">
    <name type="scientific">Penicillium angulare</name>
    <dbReference type="NCBI Taxonomy" id="116970"/>
    <lineage>
        <taxon>Eukaryota</taxon>
        <taxon>Fungi</taxon>
        <taxon>Dikarya</taxon>
        <taxon>Ascomycota</taxon>
        <taxon>Pezizomycotina</taxon>
        <taxon>Eurotiomycetes</taxon>
        <taxon>Eurotiomycetidae</taxon>
        <taxon>Eurotiales</taxon>
        <taxon>Aspergillaceae</taxon>
        <taxon>Penicillium</taxon>
    </lineage>
</organism>
<accession>A0A9W9EUT7</accession>
<dbReference type="InterPro" id="IPR005545">
    <property type="entry name" value="YCII"/>
</dbReference>
<dbReference type="Proteomes" id="UP001149165">
    <property type="component" value="Unassembled WGS sequence"/>
</dbReference>
<proteinExistence type="predicted"/>
<evidence type="ECO:0000259" key="1">
    <source>
        <dbReference type="Pfam" id="PF03795"/>
    </source>
</evidence>
<sequence length="111" mass="12507">MGKRKEFLCILPDRPNSLSIRKKVKGGHYEGIQPLIAQGQLVDGGAIFREHPEEGKEERFEGSVVVYAAENVEEVRDIINRDIYATSGVWDIDKAQIFPYVPAVREPISKP</sequence>
<protein>
    <recommendedName>
        <fullName evidence="1">YCII-related domain-containing protein</fullName>
    </recommendedName>
</protein>
<dbReference type="PANTHER" id="PTHR33606">
    <property type="entry name" value="PROTEIN YCII"/>
    <property type="match status" value="1"/>
</dbReference>
<reference evidence="2" key="1">
    <citation type="submission" date="2022-11" db="EMBL/GenBank/DDBJ databases">
        <authorList>
            <person name="Petersen C."/>
        </authorList>
    </citation>
    <scope>NUCLEOTIDE SEQUENCE</scope>
    <source>
        <strain evidence="2">IBT 30069</strain>
    </source>
</reference>
<comment type="caution">
    <text evidence="2">The sequence shown here is derived from an EMBL/GenBank/DDBJ whole genome shotgun (WGS) entry which is preliminary data.</text>
</comment>
<evidence type="ECO:0000313" key="2">
    <source>
        <dbReference type="EMBL" id="KAJ5088309.1"/>
    </source>
</evidence>
<dbReference type="SUPFAM" id="SSF54909">
    <property type="entry name" value="Dimeric alpha+beta barrel"/>
    <property type="match status" value="1"/>
</dbReference>
<reference evidence="2" key="2">
    <citation type="journal article" date="2023" name="IMA Fungus">
        <title>Comparative genomic study of the Penicillium genus elucidates a diverse pangenome and 15 lateral gene transfer events.</title>
        <authorList>
            <person name="Petersen C."/>
            <person name="Sorensen T."/>
            <person name="Nielsen M.R."/>
            <person name="Sondergaard T.E."/>
            <person name="Sorensen J.L."/>
            <person name="Fitzpatrick D.A."/>
            <person name="Frisvad J.C."/>
            <person name="Nielsen K.L."/>
        </authorList>
    </citation>
    <scope>NUCLEOTIDE SEQUENCE</scope>
    <source>
        <strain evidence="2">IBT 30069</strain>
    </source>
</reference>
<dbReference type="Gene3D" id="3.30.70.1060">
    <property type="entry name" value="Dimeric alpha+beta barrel"/>
    <property type="match status" value="1"/>
</dbReference>
<feature type="domain" description="YCII-related" evidence="1">
    <location>
        <begin position="7"/>
        <end position="91"/>
    </location>
</feature>
<name>A0A9W9EUT7_9EURO</name>
<dbReference type="EMBL" id="JAPQKH010000007">
    <property type="protein sequence ID" value="KAJ5088309.1"/>
    <property type="molecule type" value="Genomic_DNA"/>
</dbReference>
<keyword evidence="3" id="KW-1185">Reference proteome</keyword>
<dbReference type="OrthoDB" id="5519740at2759"/>
<dbReference type="InterPro" id="IPR011008">
    <property type="entry name" value="Dimeric_a/b-barrel"/>
</dbReference>
<evidence type="ECO:0000313" key="3">
    <source>
        <dbReference type="Proteomes" id="UP001149165"/>
    </source>
</evidence>
<dbReference type="Pfam" id="PF03795">
    <property type="entry name" value="YCII"/>
    <property type="match status" value="1"/>
</dbReference>